<feature type="compositionally biased region" description="Basic and acidic residues" evidence="1">
    <location>
        <begin position="388"/>
        <end position="417"/>
    </location>
</feature>
<accession>A0A7R8XDX1</accession>
<dbReference type="EMBL" id="LR900361">
    <property type="protein sequence ID" value="CAD7245385.1"/>
    <property type="molecule type" value="Genomic_DNA"/>
</dbReference>
<dbReference type="OrthoDB" id="435275at2759"/>
<evidence type="ECO:0000313" key="2">
    <source>
        <dbReference type="EMBL" id="CAD7245385.1"/>
    </source>
</evidence>
<reference evidence="2" key="1">
    <citation type="submission" date="2020-11" db="EMBL/GenBank/DDBJ databases">
        <authorList>
            <person name="Tran Van P."/>
        </authorList>
    </citation>
    <scope>NUCLEOTIDE SEQUENCE</scope>
</reference>
<dbReference type="EMBL" id="CAJPEV010000844">
    <property type="protein sequence ID" value="CAG0889008.1"/>
    <property type="molecule type" value="Genomic_DNA"/>
</dbReference>
<evidence type="ECO:0000313" key="3">
    <source>
        <dbReference type="Proteomes" id="UP000677054"/>
    </source>
</evidence>
<name>A0A7R8XDX1_9CRUS</name>
<dbReference type="Proteomes" id="UP000677054">
    <property type="component" value="Unassembled WGS sequence"/>
</dbReference>
<protein>
    <submittedName>
        <fullName evidence="2">Uncharacterized protein</fullName>
    </submittedName>
</protein>
<proteinExistence type="predicted"/>
<keyword evidence="3" id="KW-1185">Reference proteome</keyword>
<feature type="region of interest" description="Disordered" evidence="1">
    <location>
        <begin position="385"/>
        <end position="429"/>
    </location>
</feature>
<feature type="compositionally biased region" description="Polar residues" evidence="1">
    <location>
        <begin position="419"/>
        <end position="429"/>
    </location>
</feature>
<gene>
    <name evidence="2" type="ORF">DSTB1V02_LOCUS5258</name>
</gene>
<sequence length="495" mass="54319">MGKRRNCFVTRLVCLGLSSCCGRRRRPKCLLAMRGEVILEDLNVGRVICDSRERMIAEQVDDAEAAPNHDFLSVLRDSLDLASWFLSPSTNRVSEESVGGLVGECRSAPVVVLVSNCSLDARIFVLLCQRWRRVGQSTLGAHPFELALYRPSGHVPTSVPKQRLRQFFRLVVLSNPLAEYLVGGGGDRAGSATTASVLHRAVFFDLGNIALDSSNGDLRQTNSRGKRSMAVVPEPLPLPVSDASVPRDKCHRYCLTSLQHPKQRCIGFARRRVGRGGRVHLDRAYTSLDEYWADLGFSICDNSKNGFISNEFLQEIRNEWLHFKPEKQSASRSPSPGGDSLEPNFVIPCDVTCTDSDLFTEPLHMDLTVLPLSLSCGPVLCDADDGADQDKEKAEGEEERKGSGGLRDGGKLPEVERQPTLNGPATVDMTESSSYSIPVVTPQLPDVILSHSVPSSKPLASITARLPDCKPLAFIPSDQKLVKRTWISWAGARVV</sequence>
<organism evidence="2">
    <name type="scientific">Darwinula stevensoni</name>
    <dbReference type="NCBI Taxonomy" id="69355"/>
    <lineage>
        <taxon>Eukaryota</taxon>
        <taxon>Metazoa</taxon>
        <taxon>Ecdysozoa</taxon>
        <taxon>Arthropoda</taxon>
        <taxon>Crustacea</taxon>
        <taxon>Oligostraca</taxon>
        <taxon>Ostracoda</taxon>
        <taxon>Podocopa</taxon>
        <taxon>Podocopida</taxon>
        <taxon>Darwinulocopina</taxon>
        <taxon>Darwinuloidea</taxon>
        <taxon>Darwinulidae</taxon>
        <taxon>Darwinula</taxon>
    </lineage>
</organism>
<evidence type="ECO:0000256" key="1">
    <source>
        <dbReference type="SAM" id="MobiDB-lite"/>
    </source>
</evidence>
<dbReference type="AlphaFoldDB" id="A0A7R8XDX1"/>